<reference evidence="3 4" key="1">
    <citation type="submission" date="2016-08" db="EMBL/GenBank/DDBJ databases">
        <title>Genome sequence of Clavibacter michiganensis spp strain CFBP8017.</title>
        <authorList>
            <person name="Thapa S.P."/>
            <person name="Coaker G."/>
            <person name="Jacques M.-A."/>
        </authorList>
    </citation>
    <scope>NUCLEOTIDE SEQUENCE [LARGE SCALE GENOMIC DNA]</scope>
    <source>
        <strain evidence="3">CFBP8017</strain>
    </source>
</reference>
<gene>
    <name evidence="3" type="primary">merR1_2</name>
    <name evidence="3" type="ORF">BFL36_03515</name>
</gene>
<dbReference type="InterPro" id="IPR047057">
    <property type="entry name" value="MerR_fam"/>
</dbReference>
<protein>
    <submittedName>
        <fullName evidence="3">Mercuric resistance operon regulatory protein</fullName>
    </submittedName>
</protein>
<dbReference type="Gene3D" id="1.10.1660.10">
    <property type="match status" value="1"/>
</dbReference>
<dbReference type="SMART" id="SM00422">
    <property type="entry name" value="HTH_MERR"/>
    <property type="match status" value="1"/>
</dbReference>
<dbReference type="InterPro" id="IPR009061">
    <property type="entry name" value="DNA-bd_dom_put_sf"/>
</dbReference>
<evidence type="ECO:0000313" key="3">
    <source>
        <dbReference type="EMBL" id="OUE26851.1"/>
    </source>
</evidence>
<dbReference type="Proteomes" id="UP000195011">
    <property type="component" value="Unassembled WGS sequence"/>
</dbReference>
<dbReference type="Pfam" id="PF13411">
    <property type="entry name" value="MerR_1"/>
    <property type="match status" value="1"/>
</dbReference>
<dbReference type="GO" id="GO:0003700">
    <property type="term" value="F:DNA-binding transcription factor activity"/>
    <property type="evidence" value="ECO:0007669"/>
    <property type="project" value="InterPro"/>
</dbReference>
<accession>A0A251YRH7</accession>
<evidence type="ECO:0000256" key="1">
    <source>
        <dbReference type="ARBA" id="ARBA00023125"/>
    </source>
</evidence>
<dbReference type="GO" id="GO:0003677">
    <property type="term" value="F:DNA binding"/>
    <property type="evidence" value="ECO:0007669"/>
    <property type="project" value="UniProtKB-KW"/>
</dbReference>
<dbReference type="EMBL" id="MDJY01000021">
    <property type="protein sequence ID" value="OUE26851.1"/>
    <property type="molecule type" value="Genomic_DNA"/>
</dbReference>
<organism evidence="3 4">
    <name type="scientific">Clavibacter michiganensis</name>
    <dbReference type="NCBI Taxonomy" id="28447"/>
    <lineage>
        <taxon>Bacteria</taxon>
        <taxon>Bacillati</taxon>
        <taxon>Actinomycetota</taxon>
        <taxon>Actinomycetes</taxon>
        <taxon>Micrococcales</taxon>
        <taxon>Microbacteriaceae</taxon>
        <taxon>Clavibacter</taxon>
    </lineage>
</organism>
<dbReference type="PANTHER" id="PTHR30204:SF97">
    <property type="entry name" value="MERR FAMILY REGULATORY PROTEIN"/>
    <property type="match status" value="1"/>
</dbReference>
<proteinExistence type="predicted"/>
<dbReference type="InterPro" id="IPR000551">
    <property type="entry name" value="MerR-type_HTH_dom"/>
</dbReference>
<dbReference type="CDD" id="cd01282">
    <property type="entry name" value="HTH_MerR-like_sg3"/>
    <property type="match status" value="1"/>
</dbReference>
<dbReference type="PRINTS" id="PR00040">
    <property type="entry name" value="HTHMERR"/>
</dbReference>
<feature type="domain" description="HTH merR-type" evidence="2">
    <location>
        <begin position="47"/>
        <end position="115"/>
    </location>
</feature>
<dbReference type="PROSITE" id="PS00552">
    <property type="entry name" value="HTH_MERR_1"/>
    <property type="match status" value="1"/>
</dbReference>
<name>A0A251YRH7_9MICO</name>
<evidence type="ECO:0000259" key="2">
    <source>
        <dbReference type="PROSITE" id="PS50937"/>
    </source>
</evidence>
<keyword evidence="1" id="KW-0238">DNA-binding</keyword>
<dbReference type="SUPFAM" id="SSF46955">
    <property type="entry name" value="Putative DNA-binding domain"/>
    <property type="match status" value="1"/>
</dbReference>
<comment type="caution">
    <text evidence="3">The sequence shown here is derived from an EMBL/GenBank/DDBJ whole genome shotgun (WGS) entry which is preliminary data.</text>
</comment>
<sequence length="185" mass="19905">MLFLLPPASFAGAARPTLGVDVDVKGKSARRIDGITTITTTREEGSMLRIGDVAGRAGVSTRALRYYEEQGLLPAERTTSGQRVYPEAAVERVQLIQRLFAAGLPSRTIRQLLPSVDTGVAAPESLALLRSERDRIIAGIAELERAREELDRVIDVCLHPTPEHCPALREGGATHAGAREESVAA</sequence>
<dbReference type="PANTHER" id="PTHR30204">
    <property type="entry name" value="REDOX-CYCLING DRUG-SENSING TRANSCRIPTIONAL ACTIVATOR SOXR"/>
    <property type="match status" value="1"/>
</dbReference>
<dbReference type="AlphaFoldDB" id="A0A251YRH7"/>
<dbReference type="PROSITE" id="PS50937">
    <property type="entry name" value="HTH_MERR_2"/>
    <property type="match status" value="1"/>
</dbReference>
<evidence type="ECO:0000313" key="4">
    <source>
        <dbReference type="Proteomes" id="UP000195011"/>
    </source>
</evidence>